<keyword evidence="3" id="KW-1185">Reference proteome</keyword>
<dbReference type="EMBL" id="CAAALY010114578">
    <property type="protein sequence ID" value="VEL30694.1"/>
    <property type="molecule type" value="Genomic_DNA"/>
</dbReference>
<dbReference type="Proteomes" id="UP000784294">
    <property type="component" value="Unassembled WGS sequence"/>
</dbReference>
<sequence length="236" mass="26836">MTSESELTCNDSHSNTQETSKVDLWGSIIEIDPGQLNLVSFINQDLANEFQCTKRRFYRNHKHKPSSTKQTPKQKKEKRDNHLKDKMLIKLSAPEVAVSATVSDLAEEELTHLLPDLAEVARLAEMAAKDYLAAQRDWRLKRRRQLNSAAEDIQGEPENRVNEGVHCKTDTGTKQDLEDREKLAAKIKNEGQEEEGISKLASELTPQPYTKELGLNKISAQQAQLYCSTMRSLQFR</sequence>
<comment type="caution">
    <text evidence="2">The sequence shown here is derived from an EMBL/GenBank/DDBJ whole genome shotgun (WGS) entry which is preliminary data.</text>
</comment>
<accession>A0A3S5CLE4</accession>
<feature type="compositionally biased region" description="Basic residues" evidence="1">
    <location>
        <begin position="57"/>
        <end position="76"/>
    </location>
</feature>
<evidence type="ECO:0000256" key="1">
    <source>
        <dbReference type="SAM" id="MobiDB-lite"/>
    </source>
</evidence>
<reference evidence="2" key="1">
    <citation type="submission" date="2018-11" db="EMBL/GenBank/DDBJ databases">
        <authorList>
            <consortium name="Pathogen Informatics"/>
        </authorList>
    </citation>
    <scope>NUCLEOTIDE SEQUENCE</scope>
</reference>
<feature type="region of interest" description="Disordered" evidence="1">
    <location>
        <begin position="57"/>
        <end position="81"/>
    </location>
</feature>
<proteinExistence type="predicted"/>
<evidence type="ECO:0000313" key="3">
    <source>
        <dbReference type="Proteomes" id="UP000784294"/>
    </source>
</evidence>
<name>A0A3S5CLE4_9PLAT</name>
<gene>
    <name evidence="2" type="ORF">PXEA_LOCUS24134</name>
</gene>
<evidence type="ECO:0000313" key="2">
    <source>
        <dbReference type="EMBL" id="VEL30694.1"/>
    </source>
</evidence>
<protein>
    <submittedName>
        <fullName evidence="2">Uncharacterized protein</fullName>
    </submittedName>
</protein>
<dbReference type="AlphaFoldDB" id="A0A3S5CLE4"/>
<organism evidence="2 3">
    <name type="scientific">Protopolystoma xenopodis</name>
    <dbReference type="NCBI Taxonomy" id="117903"/>
    <lineage>
        <taxon>Eukaryota</taxon>
        <taxon>Metazoa</taxon>
        <taxon>Spiralia</taxon>
        <taxon>Lophotrochozoa</taxon>
        <taxon>Platyhelminthes</taxon>
        <taxon>Monogenea</taxon>
        <taxon>Polyopisthocotylea</taxon>
        <taxon>Polystomatidea</taxon>
        <taxon>Polystomatidae</taxon>
        <taxon>Protopolystoma</taxon>
    </lineage>
</organism>